<reference evidence="6 7" key="1">
    <citation type="submission" date="2015-07" db="EMBL/GenBank/DDBJ databases">
        <title>Draft genome sequence of the Amantichitinum ursilacus IGB-41, a new chitin-degrading bacterium.</title>
        <authorList>
            <person name="Kirstahler P."/>
            <person name="Guenther M."/>
            <person name="Grumaz C."/>
            <person name="Rupp S."/>
            <person name="Zibek S."/>
            <person name="Sohn K."/>
        </authorList>
    </citation>
    <scope>NUCLEOTIDE SEQUENCE [LARGE SCALE GENOMIC DNA]</scope>
    <source>
        <strain evidence="6 7">IGB-41</strain>
    </source>
</reference>
<keyword evidence="2" id="KW-0963">Cytoplasm</keyword>
<sequence>MTVKLRALLGSDIHAVLALDNATNPHPWSHAQWQQALEAHDCIALDRDGALAGFAVTNTVLDEAELLLIAVDPALQRQGLGTQLLSAVINALRSRDVAKLFLEVRAGNAAAQALYAKAGGLRIGLRKDYYPGADGGREDAVNYAFTLHAPSNGTEP</sequence>
<dbReference type="CDD" id="cd04301">
    <property type="entry name" value="NAT_SF"/>
    <property type="match status" value="1"/>
</dbReference>
<evidence type="ECO:0000256" key="4">
    <source>
        <dbReference type="ARBA" id="ARBA00023315"/>
    </source>
</evidence>
<evidence type="ECO:0000256" key="3">
    <source>
        <dbReference type="ARBA" id="ARBA00022679"/>
    </source>
</evidence>
<keyword evidence="4" id="KW-0012">Acyltransferase</keyword>
<dbReference type="Pfam" id="PF00583">
    <property type="entry name" value="Acetyltransf_1"/>
    <property type="match status" value="1"/>
</dbReference>
<dbReference type="InterPro" id="IPR050680">
    <property type="entry name" value="YpeA/RimI_acetyltransf"/>
</dbReference>
<dbReference type="OrthoDB" id="9796919at2"/>
<evidence type="ECO:0000259" key="5">
    <source>
        <dbReference type="PROSITE" id="PS51186"/>
    </source>
</evidence>
<name>A0A0N0GR74_9NEIS</name>
<dbReference type="NCBIfam" id="TIGR01575">
    <property type="entry name" value="rimI"/>
    <property type="match status" value="1"/>
</dbReference>
<comment type="caution">
    <text evidence="6">The sequence shown here is derived from an EMBL/GenBank/DDBJ whole genome shotgun (WGS) entry which is preliminary data.</text>
</comment>
<evidence type="ECO:0000256" key="1">
    <source>
        <dbReference type="ARBA" id="ARBA00005395"/>
    </source>
</evidence>
<dbReference type="SUPFAM" id="SSF55729">
    <property type="entry name" value="Acyl-CoA N-acyltransferases (Nat)"/>
    <property type="match status" value="1"/>
</dbReference>
<proteinExistence type="inferred from homology"/>
<dbReference type="PANTHER" id="PTHR43420:SF44">
    <property type="entry name" value="ACETYLTRANSFERASE YPEA"/>
    <property type="match status" value="1"/>
</dbReference>
<dbReference type="STRING" id="857265.WG78_00885"/>
<feature type="domain" description="N-acetyltransferase" evidence="5">
    <location>
        <begin position="3"/>
        <end position="148"/>
    </location>
</feature>
<protein>
    <submittedName>
        <fullName evidence="6">Ribosomal-protein-alanine N-acetyltransferase</fullName>
    </submittedName>
</protein>
<gene>
    <name evidence="6" type="ORF">WG78_00885</name>
</gene>
<evidence type="ECO:0000313" key="7">
    <source>
        <dbReference type="Proteomes" id="UP000037939"/>
    </source>
</evidence>
<dbReference type="InterPro" id="IPR016181">
    <property type="entry name" value="Acyl_CoA_acyltransferase"/>
</dbReference>
<organism evidence="6 7">
    <name type="scientific">Amantichitinum ursilacus</name>
    <dbReference type="NCBI Taxonomy" id="857265"/>
    <lineage>
        <taxon>Bacteria</taxon>
        <taxon>Pseudomonadati</taxon>
        <taxon>Pseudomonadota</taxon>
        <taxon>Betaproteobacteria</taxon>
        <taxon>Neisseriales</taxon>
        <taxon>Chitinibacteraceae</taxon>
        <taxon>Amantichitinum</taxon>
    </lineage>
</organism>
<dbReference type="RefSeq" id="WP_053935897.1">
    <property type="nucleotide sequence ID" value="NZ_LAQT01000001.1"/>
</dbReference>
<dbReference type="AlphaFoldDB" id="A0A0N0GR74"/>
<dbReference type="PATRIC" id="fig|857265.3.peg.187"/>
<evidence type="ECO:0000256" key="2">
    <source>
        <dbReference type="ARBA" id="ARBA00022490"/>
    </source>
</evidence>
<dbReference type="InterPro" id="IPR006464">
    <property type="entry name" value="AcTrfase_RimI/Ard1"/>
</dbReference>
<dbReference type="InterPro" id="IPR000182">
    <property type="entry name" value="GNAT_dom"/>
</dbReference>
<dbReference type="PROSITE" id="PS51186">
    <property type="entry name" value="GNAT"/>
    <property type="match status" value="1"/>
</dbReference>
<keyword evidence="3 6" id="KW-0808">Transferase</keyword>
<dbReference type="Gene3D" id="3.40.630.30">
    <property type="match status" value="1"/>
</dbReference>
<dbReference type="EMBL" id="LAQT01000001">
    <property type="protein sequence ID" value="KPC55169.1"/>
    <property type="molecule type" value="Genomic_DNA"/>
</dbReference>
<dbReference type="GO" id="GO:0008080">
    <property type="term" value="F:N-acetyltransferase activity"/>
    <property type="evidence" value="ECO:0007669"/>
    <property type="project" value="InterPro"/>
</dbReference>
<comment type="similarity">
    <text evidence="1">Belongs to the acetyltransferase family. RimI subfamily.</text>
</comment>
<dbReference type="PANTHER" id="PTHR43420">
    <property type="entry name" value="ACETYLTRANSFERASE"/>
    <property type="match status" value="1"/>
</dbReference>
<accession>A0A0N0GR74</accession>
<keyword evidence="7" id="KW-1185">Reference proteome</keyword>
<dbReference type="Proteomes" id="UP000037939">
    <property type="component" value="Unassembled WGS sequence"/>
</dbReference>
<evidence type="ECO:0000313" key="6">
    <source>
        <dbReference type="EMBL" id="KPC55169.1"/>
    </source>
</evidence>